<accession>A0A6A3W4Z7</accession>
<organism evidence="1 3">
    <name type="scientific">Phytophthora fragariae</name>
    <dbReference type="NCBI Taxonomy" id="53985"/>
    <lineage>
        <taxon>Eukaryota</taxon>
        <taxon>Sar</taxon>
        <taxon>Stramenopiles</taxon>
        <taxon>Oomycota</taxon>
        <taxon>Peronosporomycetes</taxon>
        <taxon>Peronosporales</taxon>
        <taxon>Peronosporaceae</taxon>
        <taxon>Phytophthora</taxon>
    </lineage>
</organism>
<evidence type="ECO:0000313" key="2">
    <source>
        <dbReference type="EMBL" id="KAE9186877.1"/>
    </source>
</evidence>
<evidence type="ECO:0000313" key="3">
    <source>
        <dbReference type="Proteomes" id="UP000433483"/>
    </source>
</evidence>
<dbReference type="Proteomes" id="UP000476176">
    <property type="component" value="Unassembled WGS sequence"/>
</dbReference>
<dbReference type="EMBL" id="QXGB01002408">
    <property type="protein sequence ID" value="KAE9178272.1"/>
    <property type="molecule type" value="Genomic_DNA"/>
</dbReference>
<evidence type="ECO:0000313" key="4">
    <source>
        <dbReference type="Proteomes" id="UP000476176"/>
    </source>
</evidence>
<reference evidence="1 3" key="1">
    <citation type="submission" date="2018-08" db="EMBL/GenBank/DDBJ databases">
        <title>Genomic investigation of the strawberry pathogen Phytophthora fragariae indicates pathogenicity is determined by transcriptional variation in three key races.</title>
        <authorList>
            <person name="Adams T.M."/>
            <person name="Armitage A.D."/>
            <person name="Sobczyk M.K."/>
            <person name="Bates H.J."/>
            <person name="Dunwell J.M."/>
            <person name="Nellist C.F."/>
            <person name="Harrison R.J."/>
        </authorList>
    </citation>
    <scope>NUCLEOTIDE SEQUENCE [LARGE SCALE GENOMIC DNA]</scope>
    <source>
        <strain evidence="2 4">BC-23</strain>
        <strain evidence="1 3">NOV-27</strain>
    </source>
</reference>
<dbReference type="AlphaFoldDB" id="A0A6A3W4Z7"/>
<name>A0A6A3W4Z7_9STRA</name>
<dbReference type="OrthoDB" id="6029at2759"/>
<evidence type="ECO:0000313" key="1">
    <source>
        <dbReference type="EMBL" id="KAE9178272.1"/>
    </source>
</evidence>
<keyword evidence="3" id="KW-1185">Reference proteome</keyword>
<gene>
    <name evidence="2" type="ORF">PF004_g22960</name>
    <name evidence="1" type="ORF">PF005_g24148</name>
</gene>
<dbReference type="EMBL" id="QXGC01002382">
    <property type="protein sequence ID" value="KAE9186877.1"/>
    <property type="molecule type" value="Genomic_DNA"/>
</dbReference>
<protein>
    <submittedName>
        <fullName evidence="1">Uncharacterized protein</fullName>
    </submittedName>
</protein>
<proteinExistence type="predicted"/>
<sequence>MNRDSDSVTIPCNPVTYLYQLPRSDVNVPPAAHVRGSTQHHGRGATGFRTEKQRGVFRRCWCRCAVAHHLSARFEEDDAAVAGPLLLDTRPLEFAVDENRMLLGDGNDNVLYTLKNCVNTCTKRTDFA</sequence>
<dbReference type="Proteomes" id="UP000433483">
    <property type="component" value="Unassembled WGS sequence"/>
</dbReference>
<comment type="caution">
    <text evidence="1">The sequence shown here is derived from an EMBL/GenBank/DDBJ whole genome shotgun (WGS) entry which is preliminary data.</text>
</comment>